<sequence length="301" mass="33693">MAISVIEIPANLVKTGDVVFHDGRGYPIVHINRLSDVVQLQHSGGFFNFELGRIVRILDKRPTTESFTKPTTTRAVLAHEVRPGNILSYGIRFFEIKEVKDLGEIPENVVRLTHVTGYFDFSPNRIVHIVNTPPAQETPTVKFDTQIKPVFLPYEEAVKPFSDEEDVKGADVEVGDVIWFKGNWATVTNVYKHPNSPYNKVNIEHGDVKGLQVRLVLTGTYSRKVRAVMETLNIQNAIEAQRILLQKLEQMLDLQQLAPTADGKIAIGNCNIRVDKASIVKAARDEMKVAASKSAELIKKL</sequence>
<name>A0AAE8YEL2_9CAUD</name>
<dbReference type="KEGG" id="vg:80831603"/>
<accession>A0AAE8YEL2</accession>
<protein>
    <submittedName>
        <fullName evidence="1">Uncharacterized protein</fullName>
    </submittedName>
</protein>
<dbReference type="RefSeq" id="YP_010844462.1">
    <property type="nucleotide sequence ID" value="NC_079176.1"/>
</dbReference>
<dbReference type="EMBL" id="OK148439">
    <property type="protein sequence ID" value="UEN68375.1"/>
    <property type="molecule type" value="Genomic_DNA"/>
</dbReference>
<dbReference type="Proteomes" id="UP000830970">
    <property type="component" value="Segment"/>
</dbReference>
<reference evidence="1" key="1">
    <citation type="submission" date="2021-09" db="EMBL/GenBank/DDBJ databases">
        <title>Characterization of novel lytic phages infecting both antibiotic-resistant Uropathogenic and intestinal Escherichia coli.</title>
        <authorList>
            <person name="Vera J."/>
            <person name="Sanchez P."/>
            <person name="Silva C."/>
            <person name="Molina R."/>
        </authorList>
    </citation>
    <scope>NUCLEOTIDE SEQUENCE</scope>
</reference>
<organism evidence="1 2">
    <name type="scientific">Escherichia phage MLP1</name>
    <dbReference type="NCBI Taxonomy" id="2875839"/>
    <lineage>
        <taxon>Viruses</taxon>
        <taxon>Duplodnaviria</taxon>
        <taxon>Heunggongvirae</taxon>
        <taxon>Uroviricota</taxon>
        <taxon>Caudoviricetes</taxon>
        <taxon>Chaseviridae</taxon>
        <taxon>Cleopatravirinae</taxon>
        <taxon>Carltongylesvirus</taxon>
        <taxon>Carltongylesvirus MLP1</taxon>
    </lineage>
</organism>
<proteinExistence type="predicted"/>
<dbReference type="GeneID" id="80831603"/>
<evidence type="ECO:0000313" key="2">
    <source>
        <dbReference type="Proteomes" id="UP000830970"/>
    </source>
</evidence>
<evidence type="ECO:0000313" key="1">
    <source>
        <dbReference type="EMBL" id="UEN68375.1"/>
    </source>
</evidence>
<keyword evidence="2" id="KW-1185">Reference proteome</keyword>